<dbReference type="EMBL" id="BKCP01012737">
    <property type="protein sequence ID" value="GER56607.1"/>
    <property type="molecule type" value="Genomic_DNA"/>
</dbReference>
<keyword evidence="1" id="KW-0396">Initiation factor</keyword>
<dbReference type="Proteomes" id="UP000325081">
    <property type="component" value="Unassembled WGS sequence"/>
</dbReference>
<dbReference type="GO" id="GO:0003743">
    <property type="term" value="F:translation initiation factor activity"/>
    <property type="evidence" value="ECO:0007669"/>
    <property type="project" value="UniProtKB-KW"/>
</dbReference>
<keyword evidence="1" id="KW-0648">Protein biosynthesis</keyword>
<accession>A0A5A7RHB5</accession>
<proteinExistence type="predicted"/>
<sequence>MEGGGGKRRLGCRPINPKLINQLIQTLVRRPTLPNRPLSHLPQSLGPLPHLVVHHYFLHRRPHRLPPDPLDPHPLPLLAPHRYPHPKHLTHQLLVIKLLRKRRPRHHRHPRAHPFQNRCVTNPTTASCPKIAICGAHPLITSPLPLVRSSNPSGNGSSFPSCLTAHTKPWPDDSSPAAISRSCPRANVTMLPKHRYTTEFDFFESSHARQSRSSMSDSFPLRDSSLLLHSRRSGPTCQAFNPSTFL</sequence>
<evidence type="ECO:0000313" key="1">
    <source>
        <dbReference type="EMBL" id="GER56607.1"/>
    </source>
</evidence>
<name>A0A5A7RHB5_STRAF</name>
<organism evidence="1 2">
    <name type="scientific">Striga asiatica</name>
    <name type="common">Asiatic witchweed</name>
    <name type="synonym">Buchnera asiatica</name>
    <dbReference type="NCBI Taxonomy" id="4170"/>
    <lineage>
        <taxon>Eukaryota</taxon>
        <taxon>Viridiplantae</taxon>
        <taxon>Streptophyta</taxon>
        <taxon>Embryophyta</taxon>
        <taxon>Tracheophyta</taxon>
        <taxon>Spermatophyta</taxon>
        <taxon>Magnoliopsida</taxon>
        <taxon>eudicotyledons</taxon>
        <taxon>Gunneridae</taxon>
        <taxon>Pentapetalae</taxon>
        <taxon>asterids</taxon>
        <taxon>lamiids</taxon>
        <taxon>Lamiales</taxon>
        <taxon>Orobanchaceae</taxon>
        <taxon>Buchnereae</taxon>
        <taxon>Striga</taxon>
    </lineage>
</organism>
<protein>
    <submittedName>
        <fullName evidence="1">Translation initiation factor IF-2</fullName>
    </submittedName>
</protein>
<keyword evidence="2" id="KW-1185">Reference proteome</keyword>
<gene>
    <name evidence="1" type="ORF">STAS_34348</name>
</gene>
<comment type="caution">
    <text evidence="1">The sequence shown here is derived from an EMBL/GenBank/DDBJ whole genome shotgun (WGS) entry which is preliminary data.</text>
</comment>
<reference evidence="2" key="1">
    <citation type="journal article" date="2019" name="Curr. Biol.">
        <title>Genome Sequence of Striga asiatica Provides Insight into the Evolution of Plant Parasitism.</title>
        <authorList>
            <person name="Yoshida S."/>
            <person name="Kim S."/>
            <person name="Wafula E.K."/>
            <person name="Tanskanen J."/>
            <person name="Kim Y.M."/>
            <person name="Honaas L."/>
            <person name="Yang Z."/>
            <person name="Spallek T."/>
            <person name="Conn C.E."/>
            <person name="Ichihashi Y."/>
            <person name="Cheong K."/>
            <person name="Cui S."/>
            <person name="Der J.P."/>
            <person name="Gundlach H."/>
            <person name="Jiao Y."/>
            <person name="Hori C."/>
            <person name="Ishida J.K."/>
            <person name="Kasahara H."/>
            <person name="Kiba T."/>
            <person name="Kim M.S."/>
            <person name="Koo N."/>
            <person name="Laohavisit A."/>
            <person name="Lee Y.H."/>
            <person name="Lumba S."/>
            <person name="McCourt P."/>
            <person name="Mortimer J.C."/>
            <person name="Mutuku J.M."/>
            <person name="Nomura T."/>
            <person name="Sasaki-Sekimoto Y."/>
            <person name="Seto Y."/>
            <person name="Wang Y."/>
            <person name="Wakatake T."/>
            <person name="Sakakibara H."/>
            <person name="Demura T."/>
            <person name="Yamaguchi S."/>
            <person name="Yoneyama K."/>
            <person name="Manabe R.I."/>
            <person name="Nelson D.C."/>
            <person name="Schulman A.H."/>
            <person name="Timko M.P."/>
            <person name="dePamphilis C.W."/>
            <person name="Choi D."/>
            <person name="Shirasu K."/>
        </authorList>
    </citation>
    <scope>NUCLEOTIDE SEQUENCE [LARGE SCALE GENOMIC DNA]</scope>
    <source>
        <strain evidence="2">cv. UVA1</strain>
    </source>
</reference>
<evidence type="ECO:0000313" key="2">
    <source>
        <dbReference type="Proteomes" id="UP000325081"/>
    </source>
</evidence>
<dbReference type="AlphaFoldDB" id="A0A5A7RHB5"/>